<dbReference type="SUPFAM" id="SSF53720">
    <property type="entry name" value="ALDH-like"/>
    <property type="match status" value="1"/>
</dbReference>
<protein>
    <recommendedName>
        <fullName evidence="2">aldehyde dehydrogenase (NAD(+))</fullName>
        <ecNumber evidence="2">1.2.1.3</ecNumber>
    </recommendedName>
</protein>
<dbReference type="PANTHER" id="PTHR11699">
    <property type="entry name" value="ALDEHYDE DEHYDROGENASE-RELATED"/>
    <property type="match status" value="1"/>
</dbReference>
<dbReference type="Proteomes" id="UP000326565">
    <property type="component" value="Unassembled WGS sequence"/>
</dbReference>
<evidence type="ECO:0000256" key="1">
    <source>
        <dbReference type="ARBA" id="ARBA00009986"/>
    </source>
</evidence>
<dbReference type="Gene3D" id="3.10.129.10">
    <property type="entry name" value="Hotdog Thioesterase"/>
    <property type="match status" value="1"/>
</dbReference>
<accession>A0A5N5WTF1</accession>
<organism evidence="5 6">
    <name type="scientific">Aspergillus leporis</name>
    <dbReference type="NCBI Taxonomy" id="41062"/>
    <lineage>
        <taxon>Eukaryota</taxon>
        <taxon>Fungi</taxon>
        <taxon>Dikarya</taxon>
        <taxon>Ascomycota</taxon>
        <taxon>Pezizomycotina</taxon>
        <taxon>Eurotiomycetes</taxon>
        <taxon>Eurotiomycetidae</taxon>
        <taxon>Eurotiales</taxon>
        <taxon>Aspergillaceae</taxon>
        <taxon>Aspergillus</taxon>
        <taxon>Aspergillus subgen. Circumdati</taxon>
    </lineage>
</organism>
<keyword evidence="6" id="KW-1185">Reference proteome</keyword>
<evidence type="ECO:0000256" key="2">
    <source>
        <dbReference type="ARBA" id="ARBA00024226"/>
    </source>
</evidence>
<name>A0A5N5WTF1_9EURO</name>
<dbReference type="OrthoDB" id="506431at2759"/>
<dbReference type="Gene3D" id="3.40.309.10">
    <property type="entry name" value="Aldehyde Dehydrogenase, Chain A, domain 2"/>
    <property type="match status" value="1"/>
</dbReference>
<dbReference type="Gene3D" id="3.40.605.10">
    <property type="entry name" value="Aldehyde Dehydrogenase, Chain A, domain 1"/>
    <property type="match status" value="1"/>
</dbReference>
<gene>
    <name evidence="5" type="ORF">BDV29DRAFT_159055</name>
</gene>
<dbReference type="InterPro" id="IPR016162">
    <property type="entry name" value="Ald_DH_N"/>
</dbReference>
<evidence type="ECO:0000313" key="5">
    <source>
        <dbReference type="EMBL" id="KAB8071858.1"/>
    </source>
</evidence>
<dbReference type="CDD" id="cd03440">
    <property type="entry name" value="hot_dog"/>
    <property type="match status" value="1"/>
</dbReference>
<evidence type="ECO:0000313" key="6">
    <source>
        <dbReference type="Proteomes" id="UP000326565"/>
    </source>
</evidence>
<feature type="domain" description="Aldehyde dehydrogenase" evidence="4">
    <location>
        <begin position="173"/>
        <end position="268"/>
    </location>
</feature>
<dbReference type="InterPro" id="IPR029069">
    <property type="entry name" value="HotDog_dom_sf"/>
</dbReference>
<dbReference type="Pfam" id="PF00171">
    <property type="entry name" value="Aldedh"/>
    <property type="match status" value="1"/>
</dbReference>
<dbReference type="InterPro" id="IPR016161">
    <property type="entry name" value="Ald_DH/histidinol_DH"/>
</dbReference>
<proteinExistence type="inferred from homology"/>
<dbReference type="InterPro" id="IPR016163">
    <property type="entry name" value="Ald_DH_C"/>
</dbReference>
<dbReference type="AlphaFoldDB" id="A0A5N5WTF1"/>
<sequence>MLAAAVAAAESSCSRYYRRHITAQPDSVQHQKVAGKTCISDESDLIGTPSAPVAPAQELLGSLLHGYRPSLRRHRLGREADALLELGPRQQMCYYDGKLFGGYLALLLDQILADCCRPAVTAYLHTLFALSVPPVVPIRLRTWPERVDGRKIYLVGSVQIPGPMTSEPVEAIRAHALEVFGPVIALIRCESEEIVSIANSTPFALGASVWPNDFTQAHHVAAKIDASIVWINGHHLNDPSSPWGGFKESGMGKENGLEAYESYTKVKVR</sequence>
<comment type="similarity">
    <text evidence="1">Belongs to the aldehyde dehydrogenase family.</text>
</comment>
<dbReference type="SUPFAM" id="SSF54637">
    <property type="entry name" value="Thioesterase/thiol ester dehydrase-isomerase"/>
    <property type="match status" value="1"/>
</dbReference>
<reference evidence="5 6" key="1">
    <citation type="submission" date="2019-04" db="EMBL/GenBank/DDBJ databases">
        <title>Friends and foes A comparative genomics study of 23 Aspergillus species from section Flavi.</title>
        <authorList>
            <consortium name="DOE Joint Genome Institute"/>
            <person name="Kjaerbolling I."/>
            <person name="Vesth T."/>
            <person name="Frisvad J.C."/>
            <person name="Nybo J.L."/>
            <person name="Theobald S."/>
            <person name="Kildgaard S."/>
            <person name="Isbrandt T."/>
            <person name="Kuo A."/>
            <person name="Sato A."/>
            <person name="Lyhne E.K."/>
            <person name="Kogle M.E."/>
            <person name="Wiebenga A."/>
            <person name="Kun R.S."/>
            <person name="Lubbers R.J."/>
            <person name="Makela M.R."/>
            <person name="Barry K."/>
            <person name="Chovatia M."/>
            <person name="Clum A."/>
            <person name="Daum C."/>
            <person name="Haridas S."/>
            <person name="He G."/>
            <person name="LaButti K."/>
            <person name="Lipzen A."/>
            <person name="Mondo S."/>
            <person name="Riley R."/>
            <person name="Salamov A."/>
            <person name="Simmons B.A."/>
            <person name="Magnuson J.K."/>
            <person name="Henrissat B."/>
            <person name="Mortensen U.H."/>
            <person name="Larsen T.O."/>
            <person name="Devries R.P."/>
            <person name="Grigoriev I.V."/>
            <person name="Machida M."/>
            <person name="Baker S.E."/>
            <person name="Andersen M.R."/>
        </authorList>
    </citation>
    <scope>NUCLEOTIDE SEQUENCE [LARGE SCALE GENOMIC DNA]</scope>
    <source>
        <strain evidence="5 6">CBS 151.66</strain>
    </source>
</reference>
<dbReference type="EMBL" id="ML732261">
    <property type="protein sequence ID" value="KAB8071858.1"/>
    <property type="molecule type" value="Genomic_DNA"/>
</dbReference>
<evidence type="ECO:0000256" key="3">
    <source>
        <dbReference type="ARBA" id="ARBA00049194"/>
    </source>
</evidence>
<evidence type="ECO:0000259" key="4">
    <source>
        <dbReference type="Pfam" id="PF00171"/>
    </source>
</evidence>
<dbReference type="EC" id="1.2.1.3" evidence="2"/>
<comment type="catalytic activity">
    <reaction evidence="3">
        <text>an aldehyde + NAD(+) + H2O = a carboxylate + NADH + 2 H(+)</text>
        <dbReference type="Rhea" id="RHEA:16185"/>
        <dbReference type="ChEBI" id="CHEBI:15377"/>
        <dbReference type="ChEBI" id="CHEBI:15378"/>
        <dbReference type="ChEBI" id="CHEBI:17478"/>
        <dbReference type="ChEBI" id="CHEBI:29067"/>
        <dbReference type="ChEBI" id="CHEBI:57540"/>
        <dbReference type="ChEBI" id="CHEBI:57945"/>
        <dbReference type="EC" id="1.2.1.3"/>
    </reaction>
</comment>
<dbReference type="GO" id="GO:0004029">
    <property type="term" value="F:aldehyde dehydrogenase (NAD+) activity"/>
    <property type="evidence" value="ECO:0007669"/>
    <property type="project" value="UniProtKB-EC"/>
</dbReference>
<dbReference type="InterPro" id="IPR015590">
    <property type="entry name" value="Aldehyde_DH_dom"/>
</dbReference>